<dbReference type="Ensembl" id="ENSSFAT00005047195.1">
    <property type="protein sequence ID" value="ENSSFAP00005045618.1"/>
    <property type="gene ID" value="ENSSFAG00005020511.1"/>
</dbReference>
<feature type="domain" description="Fibronectin type-III" evidence="11">
    <location>
        <begin position="440"/>
        <end position="533"/>
    </location>
</feature>
<feature type="domain" description="Fibronectin type-III" evidence="11">
    <location>
        <begin position="343"/>
        <end position="436"/>
    </location>
</feature>
<feature type="domain" description="Fibronectin type-III" evidence="11">
    <location>
        <begin position="247"/>
        <end position="340"/>
    </location>
</feature>
<evidence type="ECO:0000313" key="12">
    <source>
        <dbReference type="Ensembl" id="ENSSFAP00005045618.1"/>
    </source>
</evidence>
<evidence type="ECO:0000256" key="1">
    <source>
        <dbReference type="ARBA" id="ARBA00004194"/>
    </source>
</evidence>
<name>A0A672IUI7_SALFA</name>
<evidence type="ECO:0000256" key="5">
    <source>
        <dbReference type="ARBA" id="ARBA00023034"/>
    </source>
</evidence>
<reference evidence="12" key="1">
    <citation type="submission" date="2019-06" db="EMBL/GenBank/DDBJ databases">
        <authorList>
            <consortium name="Wellcome Sanger Institute Data Sharing"/>
        </authorList>
    </citation>
    <scope>NUCLEOTIDE SEQUENCE [LARGE SCALE GENOMIC DNA]</scope>
</reference>
<feature type="domain" description="Fibronectin type-III" evidence="11">
    <location>
        <begin position="593"/>
        <end position="686"/>
    </location>
</feature>
<reference evidence="12" key="2">
    <citation type="submission" date="2025-08" db="UniProtKB">
        <authorList>
            <consortium name="Ensembl"/>
        </authorList>
    </citation>
    <scope>IDENTIFICATION</scope>
</reference>
<comment type="similarity">
    <text evidence="7">Belongs to the FNDC3 family.</text>
</comment>
<feature type="transmembrane region" description="Helical" evidence="10">
    <location>
        <begin position="1015"/>
        <end position="1038"/>
    </location>
</feature>
<dbReference type="Proteomes" id="UP000472267">
    <property type="component" value="Chromosome 14"/>
</dbReference>
<evidence type="ECO:0000256" key="3">
    <source>
        <dbReference type="ARBA" id="ARBA00022737"/>
    </source>
</evidence>
<gene>
    <name evidence="12" type="primary">fndc3a</name>
</gene>
<dbReference type="SUPFAM" id="SSF49265">
    <property type="entry name" value="Fibronectin type III"/>
    <property type="match status" value="5"/>
</dbReference>
<evidence type="ECO:0000256" key="8">
    <source>
        <dbReference type="ARBA" id="ARBA00067092"/>
    </source>
</evidence>
<dbReference type="FunFam" id="2.60.40.10:FF:000366">
    <property type="entry name" value="fibronectin type-III domain-containing protein 3A isoform X1"/>
    <property type="match status" value="1"/>
</dbReference>
<keyword evidence="13" id="KW-1185">Reference proteome</keyword>
<reference evidence="12" key="3">
    <citation type="submission" date="2025-09" db="UniProtKB">
        <authorList>
            <consortium name="Ensembl"/>
        </authorList>
    </citation>
    <scope>IDENTIFICATION</scope>
</reference>
<evidence type="ECO:0000256" key="2">
    <source>
        <dbReference type="ARBA" id="ARBA00022692"/>
    </source>
</evidence>
<dbReference type="FunFam" id="2.60.40.10:FF:000185">
    <property type="entry name" value="Fibronectin type III domain containing 3A"/>
    <property type="match status" value="1"/>
</dbReference>
<evidence type="ECO:0000256" key="4">
    <source>
        <dbReference type="ARBA" id="ARBA00022989"/>
    </source>
</evidence>
<organism evidence="12 13">
    <name type="scientific">Salarias fasciatus</name>
    <name type="common">Jewelled blenny</name>
    <name type="synonym">Blennius fasciatus</name>
    <dbReference type="NCBI Taxonomy" id="181472"/>
    <lineage>
        <taxon>Eukaryota</taxon>
        <taxon>Metazoa</taxon>
        <taxon>Chordata</taxon>
        <taxon>Craniata</taxon>
        <taxon>Vertebrata</taxon>
        <taxon>Euteleostomi</taxon>
        <taxon>Actinopterygii</taxon>
        <taxon>Neopterygii</taxon>
        <taxon>Teleostei</taxon>
        <taxon>Neoteleostei</taxon>
        <taxon>Acanthomorphata</taxon>
        <taxon>Ovalentaria</taxon>
        <taxon>Blenniimorphae</taxon>
        <taxon>Blenniiformes</taxon>
        <taxon>Blennioidei</taxon>
        <taxon>Blenniidae</taxon>
        <taxon>Salariinae</taxon>
        <taxon>Salarias</taxon>
    </lineage>
</organism>
<evidence type="ECO:0000256" key="7">
    <source>
        <dbReference type="ARBA" id="ARBA00038207"/>
    </source>
</evidence>
<keyword evidence="4 10" id="KW-1133">Transmembrane helix</keyword>
<dbReference type="SMART" id="SM00060">
    <property type="entry name" value="FN3"/>
    <property type="match status" value="7"/>
</dbReference>
<dbReference type="InterPro" id="IPR013783">
    <property type="entry name" value="Ig-like_fold"/>
</dbReference>
<dbReference type="PROSITE" id="PS50853">
    <property type="entry name" value="FN3"/>
    <property type="match status" value="7"/>
</dbReference>
<feature type="domain" description="Fibronectin type-III" evidence="11">
    <location>
        <begin position="885"/>
        <end position="983"/>
    </location>
</feature>
<keyword evidence="5" id="KW-0333">Golgi apparatus</keyword>
<dbReference type="Gene3D" id="2.60.40.10">
    <property type="entry name" value="Immunoglobulins"/>
    <property type="match status" value="7"/>
</dbReference>
<dbReference type="GO" id="GO:0000139">
    <property type="term" value="C:Golgi membrane"/>
    <property type="evidence" value="ECO:0007669"/>
    <property type="project" value="UniProtKB-SubCell"/>
</dbReference>
<dbReference type="PANTHER" id="PTHR24099">
    <property type="entry name" value="E3 UBIQUITIN-PROTEIN LIGASE TRIM36-RELATED"/>
    <property type="match status" value="1"/>
</dbReference>
<dbReference type="FunFam" id="2.60.40.10:FF:000180">
    <property type="entry name" value="Fibronectin type III domain containing 3A"/>
    <property type="match status" value="1"/>
</dbReference>
<sequence length="1039" mass="113795">VSQEEKCVNVQTCPFNSGNLHTFPGGWSSWLSRGEVLSLGFCLSTGPAQVPMMSPNGSVPPIYVPPGYVSQIIEENGVRRVLVLPQQPEFHPGGHSPLHHPPPPPHAHLPAFIPHPAMMPPPPHLYTGMAGGVGDMSSQYISQYHPAHIYSEQGESPQRLNKNACLFFWFQRGRIKCNFRRPSTSNRLSCQVSITLQRLEFQLQRGDTVRFSLHVFSPLRVQAMCNCLQGSPSEAVSFTTLSCEPDPPNAPRKASGTKNTLVLQWKAPCDNGSKIQNYILQWDEGKGTGLYEQIYYGPQKQYRVAKLSPASRYSFRLAAKNDMGASEFSEVVDLFTSCSVPLPPFPPELEMAGVTWLCVKWQRPSSSPKEDDIYYILEMEEEGSGYGFQPSYDGDELSCTVRNLHRSTKYKFRVAAYNSEGKSHPSPVVEFVTSPDRPGCPCRLAVRGRVLPNSFKIVWEPPKENGGAQVTKYVMELSEGLSLSWGLVYSGPALEHVCDGLKPGCSYQTRVYCISEGGQSPLSETLQVQTPAVPPGPCQPPRLVGKPKAREVQLPPRSGIDLIPSASALFFVVLCEQYGPLSERCEVTTGPGAPEQCKAPSTTCKSPSCVVISWESPPCNGAPVTEFRLEWGAAEGSMQVCYNGAALSHEMKGLLPATNYFCRVQAVNVAGVGAFSEAVLCQTPCSVPAAVSSIYEEEDGGKPQPPPVYSPSTCLGISWDPPCDHGAAITSYLIDLGERQPVVVGPVTRHIIQHLQPDTSYRWEIRIQALNSLGAGPFSHTFKLKTKPLPPQPPRLECTAFSHQTLRLKWGDGPGKSAASDALQYQLQMGDRSGRFLSLYKGPCHTHKVQRLNESTSYTFRIQAFNEAGEGPFSNVYTFTTPRSPPAPVKAPKVERLDDTSCEVTWEALPPMKGDPVIYTLQCMMGNSEFKQAYKGSSTSYQVQNLQPSSDYRFRVCAVRQCQDAPELAGPYSPTVTLPPQRSDVAPGPGAAGSGPRTGPECGRARQSLTDEQCAFLLLMVFAVIAILIAFVIQYFVIK</sequence>
<accession>A0A672IUI7</accession>
<dbReference type="FunFam" id="2.60.40.10:FF:000373">
    <property type="entry name" value="fibronectin type-III domain-containing protein 3A isoform X1"/>
    <property type="match status" value="1"/>
</dbReference>
<feature type="region of interest" description="Disordered" evidence="9">
    <location>
        <begin position="977"/>
        <end position="1004"/>
    </location>
</feature>
<dbReference type="PANTHER" id="PTHR24099:SF11">
    <property type="entry name" value="FIBRONECTIN TYPE III DOMAIN-CONTAINING 3BA-RELATED"/>
    <property type="match status" value="1"/>
</dbReference>
<feature type="domain" description="Fibronectin type-III" evidence="11">
    <location>
        <begin position="790"/>
        <end position="884"/>
    </location>
</feature>
<comment type="subcellular location">
    <subcellularLocation>
        <location evidence="1">Golgi apparatus membrane</location>
        <topology evidence="1">Single-pass membrane protein</topology>
    </subcellularLocation>
</comment>
<dbReference type="CDD" id="cd00063">
    <property type="entry name" value="FN3"/>
    <property type="match status" value="7"/>
</dbReference>
<dbReference type="InterPro" id="IPR050617">
    <property type="entry name" value="E3_ligase_FN3/SPRY"/>
</dbReference>
<proteinExistence type="inferred from homology"/>
<keyword evidence="6 10" id="KW-0472">Membrane</keyword>
<dbReference type="PRINTS" id="PR00014">
    <property type="entry name" value="FNTYPEIII"/>
</dbReference>
<evidence type="ECO:0000313" key="13">
    <source>
        <dbReference type="Proteomes" id="UP000472267"/>
    </source>
</evidence>
<dbReference type="InterPro" id="IPR036116">
    <property type="entry name" value="FN3_sf"/>
</dbReference>
<keyword evidence="2 10" id="KW-0812">Transmembrane</keyword>
<feature type="domain" description="Fibronectin type-III" evidence="11">
    <location>
        <begin position="702"/>
        <end position="789"/>
    </location>
</feature>
<protein>
    <recommendedName>
        <fullName evidence="8">Fibronectin type-III domain-containing protein 3A</fullName>
    </recommendedName>
</protein>
<dbReference type="FunFam" id="2.60.40.10:FF:000175">
    <property type="entry name" value="Fibronectin type III domain containing 3A"/>
    <property type="match status" value="1"/>
</dbReference>
<evidence type="ECO:0000256" key="10">
    <source>
        <dbReference type="SAM" id="Phobius"/>
    </source>
</evidence>
<dbReference type="Pfam" id="PF00041">
    <property type="entry name" value="fn3"/>
    <property type="match status" value="7"/>
</dbReference>
<dbReference type="InterPro" id="IPR003961">
    <property type="entry name" value="FN3_dom"/>
</dbReference>
<dbReference type="AlphaFoldDB" id="A0A672IUI7"/>
<feature type="compositionally biased region" description="Low complexity" evidence="9">
    <location>
        <begin position="986"/>
        <end position="1000"/>
    </location>
</feature>
<evidence type="ECO:0000259" key="11">
    <source>
        <dbReference type="PROSITE" id="PS50853"/>
    </source>
</evidence>
<evidence type="ECO:0000256" key="9">
    <source>
        <dbReference type="SAM" id="MobiDB-lite"/>
    </source>
</evidence>
<keyword evidence="3" id="KW-0677">Repeat</keyword>
<evidence type="ECO:0000256" key="6">
    <source>
        <dbReference type="ARBA" id="ARBA00023136"/>
    </source>
</evidence>